<sequence>MDDPSDAVAVIAEPVRKTPLGPNELNFSVVRRYLPDLLSIELIANYVVVYFFDMSKSQWQKYGVEGTLFICHLSPDPSGVERFSIIILNRLGLENFTATLQKEEEVDTSSGEYIIINSTDDEGVLRVFGLWVFSEPAPSSTAGVKDRVAETMVELAKRVEQSQAAVEAGYTPGMAQPEEPELEKEVEDDEEEPEAVPMDRQLSLSQIFEAQRAQDAAFSAKNHHSGAPTHTVVPAPAPAPAPVPVHQQQQQYYPQQPAPQPPSQQQPPTALPTLSPAATIIKSQTPLFTTTPETDFFRSATRNAPPSSPPQQHQQKGKEKENVQSHAPASSKPPAAPPRADPASLMHLFNKA</sequence>
<name>A0A6G1GYP2_9PEZI</name>
<dbReference type="Proteomes" id="UP000800041">
    <property type="component" value="Unassembled WGS sequence"/>
</dbReference>
<dbReference type="Pfam" id="PF06058">
    <property type="entry name" value="DCP1"/>
    <property type="match status" value="1"/>
</dbReference>
<keyword evidence="3" id="KW-0963">Cytoplasm</keyword>
<feature type="region of interest" description="Disordered" evidence="5">
    <location>
        <begin position="213"/>
        <end position="352"/>
    </location>
</feature>
<dbReference type="PANTHER" id="PTHR16290:SF0">
    <property type="entry name" value="DECAPPING PROTEIN 1, ISOFORM A"/>
    <property type="match status" value="1"/>
</dbReference>
<dbReference type="InterPro" id="IPR011993">
    <property type="entry name" value="PH-like_dom_sf"/>
</dbReference>
<feature type="compositionally biased region" description="Pro residues" evidence="5">
    <location>
        <begin position="256"/>
        <end position="265"/>
    </location>
</feature>
<feature type="compositionally biased region" description="Polar residues" evidence="5">
    <location>
        <begin position="281"/>
        <end position="293"/>
    </location>
</feature>
<organism evidence="6 7">
    <name type="scientific">Aulographum hederae CBS 113979</name>
    <dbReference type="NCBI Taxonomy" id="1176131"/>
    <lineage>
        <taxon>Eukaryota</taxon>
        <taxon>Fungi</taxon>
        <taxon>Dikarya</taxon>
        <taxon>Ascomycota</taxon>
        <taxon>Pezizomycotina</taxon>
        <taxon>Dothideomycetes</taxon>
        <taxon>Pleosporomycetidae</taxon>
        <taxon>Aulographales</taxon>
        <taxon>Aulographaceae</taxon>
    </lineage>
</organism>
<evidence type="ECO:0000313" key="7">
    <source>
        <dbReference type="Proteomes" id="UP000800041"/>
    </source>
</evidence>
<dbReference type="CDD" id="cd13182">
    <property type="entry name" value="EVH1-like_Dcp1"/>
    <property type="match status" value="1"/>
</dbReference>
<dbReference type="EMBL" id="ML977159">
    <property type="protein sequence ID" value="KAF1986083.1"/>
    <property type="molecule type" value="Genomic_DNA"/>
</dbReference>
<comment type="subcellular location">
    <subcellularLocation>
        <location evidence="1">Cytoplasm</location>
    </subcellularLocation>
</comment>
<dbReference type="GO" id="GO:0006397">
    <property type="term" value="P:mRNA processing"/>
    <property type="evidence" value="ECO:0007669"/>
    <property type="project" value="UniProtKB-KW"/>
</dbReference>
<feature type="compositionally biased region" description="Acidic residues" evidence="5">
    <location>
        <begin position="178"/>
        <end position="194"/>
    </location>
</feature>
<dbReference type="InterPro" id="IPR010334">
    <property type="entry name" value="Dcp1"/>
</dbReference>
<dbReference type="OrthoDB" id="440673at2759"/>
<dbReference type="AlphaFoldDB" id="A0A6G1GYP2"/>
<accession>A0A6G1GYP2</accession>
<gene>
    <name evidence="6" type="ORF">K402DRAFT_394317</name>
</gene>
<dbReference type="GO" id="GO:0003729">
    <property type="term" value="F:mRNA binding"/>
    <property type="evidence" value="ECO:0007669"/>
    <property type="project" value="TreeGrafter"/>
</dbReference>
<dbReference type="GO" id="GO:0000290">
    <property type="term" value="P:deadenylation-dependent decapping of nuclear-transcribed mRNA"/>
    <property type="evidence" value="ECO:0007669"/>
    <property type="project" value="InterPro"/>
</dbReference>
<feature type="region of interest" description="Disordered" evidence="5">
    <location>
        <begin position="168"/>
        <end position="197"/>
    </location>
</feature>
<evidence type="ECO:0000256" key="2">
    <source>
        <dbReference type="ARBA" id="ARBA00008778"/>
    </source>
</evidence>
<dbReference type="GO" id="GO:0031087">
    <property type="term" value="P:deadenylation-independent decapping of nuclear-transcribed mRNA"/>
    <property type="evidence" value="ECO:0007669"/>
    <property type="project" value="TreeGrafter"/>
</dbReference>
<evidence type="ECO:0000256" key="1">
    <source>
        <dbReference type="ARBA" id="ARBA00004496"/>
    </source>
</evidence>
<keyword evidence="7" id="KW-1185">Reference proteome</keyword>
<dbReference type="GO" id="GO:0000932">
    <property type="term" value="C:P-body"/>
    <property type="evidence" value="ECO:0007669"/>
    <property type="project" value="TreeGrafter"/>
</dbReference>
<feature type="compositionally biased region" description="Low complexity" evidence="5">
    <location>
        <begin position="244"/>
        <end position="255"/>
    </location>
</feature>
<protein>
    <submittedName>
        <fullName evidence="6">PH domain-like protein</fullName>
    </submittedName>
</protein>
<proteinExistence type="inferred from homology"/>
<dbReference type="GO" id="GO:0008047">
    <property type="term" value="F:enzyme activator activity"/>
    <property type="evidence" value="ECO:0007669"/>
    <property type="project" value="InterPro"/>
</dbReference>
<reference evidence="6" key="1">
    <citation type="journal article" date="2020" name="Stud. Mycol.">
        <title>101 Dothideomycetes genomes: a test case for predicting lifestyles and emergence of pathogens.</title>
        <authorList>
            <person name="Haridas S."/>
            <person name="Albert R."/>
            <person name="Binder M."/>
            <person name="Bloem J."/>
            <person name="Labutti K."/>
            <person name="Salamov A."/>
            <person name="Andreopoulos B."/>
            <person name="Baker S."/>
            <person name="Barry K."/>
            <person name="Bills G."/>
            <person name="Bluhm B."/>
            <person name="Cannon C."/>
            <person name="Castanera R."/>
            <person name="Culley D."/>
            <person name="Daum C."/>
            <person name="Ezra D."/>
            <person name="Gonzalez J."/>
            <person name="Henrissat B."/>
            <person name="Kuo A."/>
            <person name="Liang C."/>
            <person name="Lipzen A."/>
            <person name="Lutzoni F."/>
            <person name="Magnuson J."/>
            <person name="Mondo S."/>
            <person name="Nolan M."/>
            <person name="Ohm R."/>
            <person name="Pangilinan J."/>
            <person name="Park H.-J."/>
            <person name="Ramirez L."/>
            <person name="Alfaro M."/>
            <person name="Sun H."/>
            <person name="Tritt A."/>
            <person name="Yoshinaga Y."/>
            <person name="Zwiers L.-H."/>
            <person name="Turgeon B."/>
            <person name="Goodwin S."/>
            <person name="Spatafora J."/>
            <person name="Crous P."/>
            <person name="Grigoriev I."/>
        </authorList>
    </citation>
    <scope>NUCLEOTIDE SEQUENCE</scope>
    <source>
        <strain evidence="6">CBS 113979</strain>
    </source>
</reference>
<evidence type="ECO:0000256" key="4">
    <source>
        <dbReference type="ARBA" id="ARBA00022664"/>
    </source>
</evidence>
<dbReference type="Gene3D" id="2.30.29.30">
    <property type="entry name" value="Pleckstrin-homology domain (PH domain)/Phosphotyrosine-binding domain (PTB)"/>
    <property type="match status" value="1"/>
</dbReference>
<feature type="compositionally biased region" description="Low complexity" evidence="5">
    <location>
        <begin position="266"/>
        <end position="278"/>
    </location>
</feature>
<dbReference type="SUPFAM" id="SSF50729">
    <property type="entry name" value="PH domain-like"/>
    <property type="match status" value="1"/>
</dbReference>
<evidence type="ECO:0000256" key="3">
    <source>
        <dbReference type="ARBA" id="ARBA00022490"/>
    </source>
</evidence>
<evidence type="ECO:0000313" key="6">
    <source>
        <dbReference type="EMBL" id="KAF1986083.1"/>
    </source>
</evidence>
<comment type="similarity">
    <text evidence="2">Belongs to the DCP1 family.</text>
</comment>
<dbReference type="PANTHER" id="PTHR16290">
    <property type="entry name" value="TRANSCRIPTION FACTOR SMIF DECAPPING ENZYME DCP1"/>
    <property type="match status" value="1"/>
</dbReference>
<keyword evidence="4" id="KW-0507">mRNA processing</keyword>
<evidence type="ECO:0000256" key="5">
    <source>
        <dbReference type="SAM" id="MobiDB-lite"/>
    </source>
</evidence>